<accession>A0A8J7F518</accession>
<evidence type="ECO:0000259" key="3">
    <source>
        <dbReference type="Pfam" id="PF13154"/>
    </source>
</evidence>
<dbReference type="Pfam" id="PF13155">
    <property type="entry name" value="Toprim_2"/>
    <property type="match status" value="1"/>
</dbReference>
<dbReference type="InterPro" id="IPR001668">
    <property type="entry name" value="Mob_Pre"/>
</dbReference>
<dbReference type="InterPro" id="IPR025054">
    <property type="entry name" value="DUF3991"/>
</dbReference>
<comment type="caution">
    <text evidence="4">The sequence shown here is derived from an EMBL/GenBank/DDBJ whole genome shotgun (WGS) entry which is preliminary data.</text>
</comment>
<sequence>MAYAIARLAKLKKANLGGSGAHTSRKADTPNADPNKNNIRFIDNFYSEENLEQIVLNKISQHEQKRKIRTDAVYCVEILLTASPEYFRPEDPTNGGYYEKEQLQSWLEASEQWLKEKYDDRIVRAELHLDEMTPHIHAYFVPLDEKGQLRCNHFFDGRQKMRAFQDSYYDAVEYLGLERGIKGSLAKHQDIKDFYRIVEEGFGLEVNQFNTLAVKAKAADRERAIEKKLEMEATAKRLARDNEALQKRITELEQSNQQLRYQLNRTVDHLRDLPLDDVAWHLGLIHENIGSGRWKGHGCIINIDNSKFYDFAPLKDKGGGGAIDLVMHVNGCNFKQAVVWLNDRFGEEGMQRTVTHHARIRASELVEKEPAPQFIKPQADENQWEEVYNYLTIKRGLPPTLVNALYEQGIVYASEHQNAVFAMRSLEEVDKIRLEAARRRRTQSAKNASTSTVGAFLRGTRGENNSFMGYAIGTKRNQGWFYVGWGGQADSPIQRIVLCKSPIDALSYLTLESQVVRKASIPKTIYLALDSTRNLPVELIKDIPEVIAAYDKDSAGNQLSRDIQKLLPQTIIKQPNATDWNQQLLELRRRQILKREAEQKNDIGLER</sequence>
<dbReference type="GO" id="GO:0003677">
    <property type="term" value="F:DNA binding"/>
    <property type="evidence" value="ECO:0007669"/>
    <property type="project" value="InterPro"/>
</dbReference>
<evidence type="ECO:0000256" key="2">
    <source>
        <dbReference type="SAM" id="Coils"/>
    </source>
</evidence>
<keyword evidence="2" id="KW-0175">Coiled coil</keyword>
<organism evidence="4 5">
    <name type="scientific">Plectonema cf. radiosum LEGE 06105</name>
    <dbReference type="NCBI Taxonomy" id="945769"/>
    <lineage>
        <taxon>Bacteria</taxon>
        <taxon>Bacillati</taxon>
        <taxon>Cyanobacteriota</taxon>
        <taxon>Cyanophyceae</taxon>
        <taxon>Oscillatoriophycideae</taxon>
        <taxon>Oscillatoriales</taxon>
        <taxon>Microcoleaceae</taxon>
        <taxon>Plectonema</taxon>
    </lineage>
</organism>
<protein>
    <submittedName>
        <fullName evidence="4">Plasmid recombination protein</fullName>
    </submittedName>
</protein>
<dbReference type="Pfam" id="PF01076">
    <property type="entry name" value="Mob_Pre"/>
    <property type="match status" value="1"/>
</dbReference>
<dbReference type="RefSeq" id="WP_193920932.1">
    <property type="nucleotide sequence ID" value="NZ_JADEWL010000041.1"/>
</dbReference>
<feature type="domain" description="DUF3991" evidence="3">
    <location>
        <begin position="389"/>
        <end position="488"/>
    </location>
</feature>
<reference evidence="4" key="1">
    <citation type="submission" date="2020-10" db="EMBL/GenBank/DDBJ databases">
        <authorList>
            <person name="Castelo-Branco R."/>
            <person name="Eusebio N."/>
            <person name="Adriana R."/>
            <person name="Vieira A."/>
            <person name="Brugerolle De Fraissinette N."/>
            <person name="Rezende De Castro R."/>
            <person name="Schneider M.P."/>
            <person name="Vasconcelos V."/>
            <person name="Leao P.N."/>
        </authorList>
    </citation>
    <scope>NUCLEOTIDE SEQUENCE</scope>
    <source>
        <strain evidence="4">LEGE 06105</strain>
    </source>
</reference>
<dbReference type="Gene3D" id="3.30.930.30">
    <property type="match status" value="1"/>
</dbReference>
<dbReference type="EMBL" id="JADEWL010000041">
    <property type="protein sequence ID" value="MBE9213755.1"/>
    <property type="molecule type" value="Genomic_DNA"/>
</dbReference>
<gene>
    <name evidence="4" type="ORF">IQ247_13955</name>
</gene>
<dbReference type="Gene3D" id="3.40.1360.10">
    <property type="match status" value="1"/>
</dbReference>
<evidence type="ECO:0000313" key="5">
    <source>
        <dbReference type="Proteomes" id="UP000620559"/>
    </source>
</evidence>
<comment type="similarity">
    <text evidence="1">Belongs to the plasmid mobilization pre family.</text>
</comment>
<feature type="coiled-coil region" evidence="2">
    <location>
        <begin position="221"/>
        <end position="262"/>
    </location>
</feature>
<dbReference type="GO" id="GO:0008270">
    <property type="term" value="F:zinc ion binding"/>
    <property type="evidence" value="ECO:0007669"/>
    <property type="project" value="InterPro"/>
</dbReference>
<keyword evidence="5" id="KW-1185">Reference proteome</keyword>
<dbReference type="Proteomes" id="UP000620559">
    <property type="component" value="Unassembled WGS sequence"/>
</dbReference>
<dbReference type="InterPro" id="IPR036977">
    <property type="entry name" value="DNA_primase_Znf_CHC2"/>
</dbReference>
<evidence type="ECO:0000313" key="4">
    <source>
        <dbReference type="EMBL" id="MBE9213755.1"/>
    </source>
</evidence>
<dbReference type="GO" id="GO:0006260">
    <property type="term" value="P:DNA replication"/>
    <property type="evidence" value="ECO:0007669"/>
    <property type="project" value="InterPro"/>
</dbReference>
<dbReference type="AlphaFoldDB" id="A0A8J7F518"/>
<dbReference type="SUPFAM" id="SSF57783">
    <property type="entry name" value="Zinc beta-ribbon"/>
    <property type="match status" value="1"/>
</dbReference>
<dbReference type="Gene3D" id="3.90.580.10">
    <property type="entry name" value="Zinc finger, CHC2-type domain"/>
    <property type="match status" value="1"/>
</dbReference>
<evidence type="ECO:0000256" key="1">
    <source>
        <dbReference type="ARBA" id="ARBA00010657"/>
    </source>
</evidence>
<dbReference type="NCBIfam" id="NF041497">
    <property type="entry name" value="MobV"/>
    <property type="match status" value="1"/>
</dbReference>
<dbReference type="GO" id="GO:0006310">
    <property type="term" value="P:DNA recombination"/>
    <property type="evidence" value="ECO:0007669"/>
    <property type="project" value="InterPro"/>
</dbReference>
<proteinExistence type="inferred from homology"/>
<dbReference type="Pfam" id="PF13154">
    <property type="entry name" value="DUF3991"/>
    <property type="match status" value="1"/>
</dbReference>
<name>A0A8J7F518_9CYAN</name>
<dbReference type="CDD" id="cd17242">
    <property type="entry name" value="MobM_relaxase"/>
    <property type="match status" value="1"/>
</dbReference>